<evidence type="ECO:0000256" key="2">
    <source>
        <dbReference type="ARBA" id="ARBA00022630"/>
    </source>
</evidence>
<comment type="caution">
    <text evidence="6">The sequence shown here is derived from an EMBL/GenBank/DDBJ whole genome shotgun (WGS) entry which is preliminary data.</text>
</comment>
<dbReference type="InterPro" id="IPR036188">
    <property type="entry name" value="FAD/NAD-bd_sf"/>
</dbReference>
<feature type="domain" description="RsdA/BaiN/AoA(So)-like insert" evidence="5">
    <location>
        <begin position="192"/>
        <end position="352"/>
    </location>
</feature>
<keyword evidence="2" id="KW-0285">Flavoprotein</keyword>
<dbReference type="PANTHER" id="PTHR42887">
    <property type="entry name" value="OS12G0638800 PROTEIN"/>
    <property type="match status" value="1"/>
</dbReference>
<dbReference type="InterPro" id="IPR057661">
    <property type="entry name" value="RsdA/BaiN/AoA(So)_Rossmann"/>
</dbReference>
<dbReference type="AlphaFoldDB" id="A0A6L5GR68"/>
<dbReference type="Gene3D" id="2.40.30.10">
    <property type="entry name" value="Translation factors"/>
    <property type="match status" value="1"/>
</dbReference>
<dbReference type="PRINTS" id="PR00368">
    <property type="entry name" value="FADPNR"/>
</dbReference>
<accession>A0A6L5GR68</accession>
<comment type="cofactor">
    <cofactor evidence="1">
        <name>FAD</name>
        <dbReference type="ChEBI" id="CHEBI:57692"/>
    </cofactor>
</comment>
<evidence type="ECO:0000313" key="7">
    <source>
        <dbReference type="Proteomes" id="UP000473648"/>
    </source>
</evidence>
<dbReference type="NCBIfam" id="TIGR00275">
    <property type="entry name" value="aminoacetone oxidase family FAD-binding enzyme"/>
    <property type="match status" value="1"/>
</dbReference>
<evidence type="ECO:0000256" key="1">
    <source>
        <dbReference type="ARBA" id="ARBA00001974"/>
    </source>
</evidence>
<evidence type="ECO:0000259" key="4">
    <source>
        <dbReference type="Pfam" id="PF03486"/>
    </source>
</evidence>
<protein>
    <submittedName>
        <fullName evidence="6">NAD(P)/FAD-dependent oxidoreductase</fullName>
    </submittedName>
</protein>
<dbReference type="PRINTS" id="PR00411">
    <property type="entry name" value="PNDRDTASEI"/>
</dbReference>
<name>A0A6L5GR68_9FIRM</name>
<dbReference type="SUPFAM" id="SSF51905">
    <property type="entry name" value="FAD/NAD(P)-binding domain"/>
    <property type="match status" value="1"/>
</dbReference>
<evidence type="ECO:0000313" key="6">
    <source>
        <dbReference type="EMBL" id="MQM72633.1"/>
    </source>
</evidence>
<dbReference type="EMBL" id="VOGB01000004">
    <property type="protein sequence ID" value="MQM72633.1"/>
    <property type="molecule type" value="Genomic_DNA"/>
</dbReference>
<gene>
    <name evidence="6" type="ORF">FRC53_04260</name>
</gene>
<proteinExistence type="predicted"/>
<organism evidence="6 7">
    <name type="scientific">Candidatus Pseudoramibacter fermentans</name>
    <dbReference type="NCBI Taxonomy" id="2594427"/>
    <lineage>
        <taxon>Bacteria</taxon>
        <taxon>Bacillati</taxon>
        <taxon>Bacillota</taxon>
        <taxon>Clostridia</taxon>
        <taxon>Eubacteriales</taxon>
        <taxon>Eubacteriaceae</taxon>
        <taxon>Pseudoramibacter</taxon>
    </lineage>
</organism>
<dbReference type="Pfam" id="PF03486">
    <property type="entry name" value="HI0933_like"/>
    <property type="match status" value="1"/>
</dbReference>
<dbReference type="Proteomes" id="UP000473648">
    <property type="component" value="Unassembled WGS sequence"/>
</dbReference>
<dbReference type="SUPFAM" id="SSF160996">
    <property type="entry name" value="HI0933 insert domain-like"/>
    <property type="match status" value="1"/>
</dbReference>
<keyword evidence="7" id="KW-1185">Reference proteome</keyword>
<sequence>MSEQVIVIGGGPAGMMAAYTAASGGDAVILCEKNEKLGKKLYITGKGRCNLTNFCDQETFLKNVVHHPRFLYSSISRFDREDLMDFITRYGCRLKVERGQRVFPESDKSSDIIKAFRRALESAGVEVRLNTPVTSIVTRENEAVGVKLADGTVLEGDKIIAATGGLSYRSTGSDGWGLDAAEKLGHRVSPCRPSLVGLKTKETWPAQVQGLALKNVDVTLTHKGKKVRTERGEMLLTHFGVSGPLILTDSAYMDDAPETYRLILDLKPALSDQTLDQRIQRELKANDRKQVVHALASLLPKKLMPIMLDLAGVDRTKTANQITKTERRAIVDALKRQPLQISDFLDINTAIVTSGGVNIKEIDPKTMASKRIRHLYFAGEMIDVDGLTGGFNIQIAATTGFVAGTRSE</sequence>
<keyword evidence="3" id="KW-0274">FAD</keyword>
<feature type="domain" description="RsdA/BaiN/AoA(So)-like Rossmann fold-like" evidence="4">
    <location>
        <begin position="4"/>
        <end position="405"/>
    </location>
</feature>
<dbReference type="InterPro" id="IPR023166">
    <property type="entry name" value="BaiN-like_dom_sf"/>
</dbReference>
<dbReference type="Gene3D" id="3.50.50.60">
    <property type="entry name" value="FAD/NAD(P)-binding domain"/>
    <property type="match status" value="1"/>
</dbReference>
<dbReference type="Gene3D" id="1.10.8.260">
    <property type="entry name" value="HI0933 insert domain-like"/>
    <property type="match status" value="1"/>
</dbReference>
<dbReference type="Pfam" id="PF22780">
    <property type="entry name" value="HI0933_like_1st"/>
    <property type="match status" value="1"/>
</dbReference>
<dbReference type="InterPro" id="IPR055178">
    <property type="entry name" value="RsdA/BaiN/AoA(So)-like_dom"/>
</dbReference>
<evidence type="ECO:0000259" key="5">
    <source>
        <dbReference type="Pfam" id="PF22780"/>
    </source>
</evidence>
<reference evidence="6" key="1">
    <citation type="journal article" date="2020" name="Appl. Environ. Microbiol.">
        <title>Medium-Chain Fatty Acid Synthesis by 'Candidatus Weimeria bifida' gen. nov., sp. nov., and 'Candidatus Pseudoramibacter fermentans' sp. nov.</title>
        <authorList>
            <person name="Scarborough M.J."/>
            <person name="Myers K.S."/>
            <person name="Donohue T.J."/>
            <person name="Noguera D.R."/>
        </authorList>
    </citation>
    <scope>NUCLEOTIDE SEQUENCE</scope>
    <source>
        <strain evidence="6">EUB1.1</strain>
    </source>
</reference>
<dbReference type="PANTHER" id="PTHR42887:SF2">
    <property type="entry name" value="OS12G0638800 PROTEIN"/>
    <property type="match status" value="1"/>
</dbReference>
<dbReference type="InterPro" id="IPR004792">
    <property type="entry name" value="BaiN-like"/>
</dbReference>
<evidence type="ECO:0000256" key="3">
    <source>
        <dbReference type="ARBA" id="ARBA00022827"/>
    </source>
</evidence>